<dbReference type="InterPro" id="IPR001296">
    <property type="entry name" value="Glyco_trans_1"/>
</dbReference>
<dbReference type="Gene3D" id="3.40.50.2000">
    <property type="entry name" value="Glycogen Phosphorylase B"/>
    <property type="match status" value="4"/>
</dbReference>
<gene>
    <name evidence="5" type="ordered locus">WS0250</name>
</gene>
<dbReference type="PANTHER" id="PTHR30160">
    <property type="entry name" value="TETRAACYLDISACCHARIDE 4'-KINASE-RELATED"/>
    <property type="match status" value="1"/>
</dbReference>
<keyword evidence="6" id="KW-1185">Reference proteome</keyword>
<name>Q7MAH3_WOLSU</name>
<dbReference type="STRING" id="273121.WS0250"/>
<dbReference type="GO" id="GO:0008713">
    <property type="term" value="F:ADP-heptose-lipopolysaccharide heptosyltransferase activity"/>
    <property type="evidence" value="ECO:0007669"/>
    <property type="project" value="TreeGrafter"/>
</dbReference>
<dbReference type="Pfam" id="PF01075">
    <property type="entry name" value="Glyco_transf_9"/>
    <property type="match status" value="1"/>
</dbReference>
<evidence type="ECO:0000256" key="1">
    <source>
        <dbReference type="ARBA" id="ARBA00022676"/>
    </source>
</evidence>
<feature type="domain" description="Glycosyltransferase subfamily 4-like N-terminal" evidence="4">
    <location>
        <begin position="13"/>
        <end position="159"/>
    </location>
</feature>
<dbReference type="GO" id="GO:0009244">
    <property type="term" value="P:lipopolysaccharide core region biosynthetic process"/>
    <property type="evidence" value="ECO:0007669"/>
    <property type="project" value="TreeGrafter"/>
</dbReference>
<dbReference type="AlphaFoldDB" id="Q7MAH3"/>
<dbReference type="InterPro" id="IPR028098">
    <property type="entry name" value="Glyco_trans_4-like_N"/>
</dbReference>
<proteinExistence type="predicted"/>
<dbReference type="InterPro" id="IPR051199">
    <property type="entry name" value="LPS_LOS_Heptosyltrfase"/>
</dbReference>
<dbReference type="GO" id="GO:0005829">
    <property type="term" value="C:cytosol"/>
    <property type="evidence" value="ECO:0007669"/>
    <property type="project" value="TreeGrafter"/>
</dbReference>
<dbReference type="PANTHER" id="PTHR30160:SF7">
    <property type="entry name" value="ADP-HEPTOSE--LPS HEPTOSYLTRANSFERASE 2"/>
    <property type="match status" value="1"/>
</dbReference>
<evidence type="ECO:0000259" key="3">
    <source>
        <dbReference type="Pfam" id="PF00534"/>
    </source>
</evidence>
<reference evidence="5 6" key="1">
    <citation type="journal article" date="2003" name="Proc. Natl. Acad. Sci. U.S.A.">
        <title>Complete genome sequence and analysis of Wolinella succinogenes.</title>
        <authorList>
            <person name="Baar C."/>
            <person name="Eppinger M."/>
            <person name="Raddatz G."/>
            <person name="Simon JM."/>
            <person name="Lanz C."/>
            <person name="Klimmek O."/>
            <person name="Nandakumar R."/>
            <person name="Gross R."/>
            <person name="Rosinus A."/>
            <person name="Keller H."/>
            <person name="Jagtap P."/>
            <person name="Linke B."/>
            <person name="Meyer F."/>
            <person name="Lederer H."/>
            <person name="Schuster S.C."/>
        </authorList>
    </citation>
    <scope>NUCLEOTIDE SEQUENCE [LARGE SCALE GENOMIC DNA]</scope>
    <source>
        <strain evidence="6">ATCC 29543 / DSM 1740 / CCUG 13145 / JCM 31913 / LMG 7466 / NCTC 11488 / FDC 602W</strain>
    </source>
</reference>
<keyword evidence="2 5" id="KW-0808">Transferase</keyword>
<dbReference type="SUPFAM" id="SSF53756">
    <property type="entry name" value="UDP-Glycosyltransferase/glycogen phosphorylase"/>
    <property type="match status" value="2"/>
</dbReference>
<keyword evidence="1 5" id="KW-0328">Glycosyltransferase</keyword>
<evidence type="ECO:0000313" key="5">
    <source>
        <dbReference type="EMBL" id="CAE09405.1"/>
    </source>
</evidence>
<dbReference type="RefSeq" id="WP_011138206.1">
    <property type="nucleotide sequence ID" value="NC_005090.1"/>
</dbReference>
<dbReference type="Pfam" id="PF00534">
    <property type="entry name" value="Glycos_transf_1"/>
    <property type="match status" value="1"/>
</dbReference>
<dbReference type="eggNOG" id="COG0859">
    <property type="taxonomic scope" value="Bacteria"/>
</dbReference>
<evidence type="ECO:0000256" key="2">
    <source>
        <dbReference type="ARBA" id="ARBA00022679"/>
    </source>
</evidence>
<protein>
    <submittedName>
        <fullName evidence="5">PROBABLE GALACTOSYLTRANSFERASE</fullName>
    </submittedName>
</protein>
<dbReference type="CAZy" id="GT4">
    <property type="family name" value="Glycosyltransferase Family 4"/>
</dbReference>
<evidence type="ECO:0000313" key="6">
    <source>
        <dbReference type="Proteomes" id="UP000000422"/>
    </source>
</evidence>
<accession>Q7MAH3</accession>
<dbReference type="CDD" id="cd03789">
    <property type="entry name" value="GT9_LPS_heptosyltransferase"/>
    <property type="match status" value="1"/>
</dbReference>
<evidence type="ECO:0000259" key="4">
    <source>
        <dbReference type="Pfam" id="PF13439"/>
    </source>
</evidence>
<dbReference type="Pfam" id="PF13439">
    <property type="entry name" value="Glyco_transf_4"/>
    <property type="match status" value="1"/>
</dbReference>
<feature type="domain" description="Glycosyl transferase family 1" evidence="3">
    <location>
        <begin position="169"/>
        <end position="327"/>
    </location>
</feature>
<dbReference type="CAZy" id="GT9">
    <property type="family name" value="Glycosyltransferase Family 9"/>
</dbReference>
<dbReference type="KEGG" id="wsu:WS0250"/>
<dbReference type="InterPro" id="IPR002201">
    <property type="entry name" value="Glyco_trans_9"/>
</dbReference>
<sequence>MIKILETESSLGWGGQENRTARLINHLDPTRFRVYVATPKDSELYKRRQEIRAEFFPVEMRKSYSLKAIWQLYKIIKKERIDIVSTHSGKDAWLGVIAARLAGVKAIRTRHLQTPISSPLSYNLHDKVVCVSDFVKEDLAKRGVQKGRLCTIHTGVDVSKYAPHREGILRRELGLREEEILVGIVAVLRGAKGHKLLLEAFAKLSSSTARLVIIGDGPQRENIALIVEQLNLQERVVMLGHREDVAKIMPDLDIFVLSSSMEALGTAILEASACGVAVLGSNVGGIPECVRENGQLFEAGDSDSLVKNLQALINDTSKRKERGAKGRVLVEEEFSVEAMVRKTEGLYREIITPQKILIVSNTALGDTILSTPLFRETRLALPKAHITALLNPVNAMLFETNPYLDKIELYGGRWRGFLGAWWKLWRRGFDVALLGHSNDPQITPLCLLLGISKIIKIPNHKNPWQRFHHNPPASPIEDQYAVLTRLLTLKYIGIESSNTRLELFLKEEWTTEAKEILRPFGQKKLIGIQMGASNRSRQWFVERWIELAKRIIERDEEVVIVFVGSKNELEEISLVAQALPQDRVFISAGRLSLGAAAALIGELGLLFTPDTGPLHIAVALRVKTISLFAVANPKNSLPDYDQSLHRYIKVDRCCEPCVGKRCAYQKCMEAIGVDEVYEEYKKLQE</sequence>
<dbReference type="HOGENOM" id="CLU_401663_0_0_7"/>
<dbReference type="EMBL" id="BX571657">
    <property type="protein sequence ID" value="CAE09405.1"/>
    <property type="molecule type" value="Genomic_DNA"/>
</dbReference>
<dbReference type="Proteomes" id="UP000000422">
    <property type="component" value="Chromosome"/>
</dbReference>
<organism evidence="6">
    <name type="scientific">Wolinella succinogenes (strain ATCC 29543 / DSM 1740 / CCUG 13145 / JCM 31913 / LMG 7466 / NCTC 11488 / FDC 602W)</name>
    <name type="common">Vibrio succinogenes</name>
    <dbReference type="NCBI Taxonomy" id="273121"/>
    <lineage>
        <taxon>Bacteria</taxon>
        <taxon>Pseudomonadati</taxon>
        <taxon>Campylobacterota</taxon>
        <taxon>Epsilonproteobacteria</taxon>
        <taxon>Campylobacterales</taxon>
        <taxon>Helicobacteraceae</taxon>
        <taxon>Wolinella</taxon>
    </lineage>
</organism>
<dbReference type="eggNOG" id="COG0438">
    <property type="taxonomic scope" value="Bacteria"/>
</dbReference>